<protein>
    <submittedName>
        <fullName evidence="2">Nucleotide-binding enzyme</fullName>
    </submittedName>
</protein>
<reference evidence="2 3" key="1">
    <citation type="submission" date="2015-07" db="EMBL/GenBank/DDBJ databases">
        <title>Genome analysis of myxobacterium Chondromyces crocatus Cm c5 reveals a high potential for natural compound synthesis and the genetic basis for the loss of fruiting body formation.</title>
        <authorList>
            <person name="Zaburannyi N."/>
            <person name="Bunk B."/>
            <person name="Maier J."/>
            <person name="Overmann J."/>
            <person name="Mueller R."/>
        </authorList>
    </citation>
    <scope>NUCLEOTIDE SEQUENCE [LARGE SCALE GENOMIC DNA]</scope>
    <source>
        <strain evidence="2 3">Cm c5</strain>
    </source>
</reference>
<accession>A0A0K1E8J8</accession>
<evidence type="ECO:0000256" key="1">
    <source>
        <dbReference type="SAM" id="MobiDB-lite"/>
    </source>
</evidence>
<proteinExistence type="predicted"/>
<dbReference type="STRING" id="52.CMC5_011380"/>
<gene>
    <name evidence="2" type="ORF">CMC5_011380</name>
</gene>
<feature type="region of interest" description="Disordered" evidence="1">
    <location>
        <begin position="226"/>
        <end position="274"/>
    </location>
</feature>
<sequence length="274" mass="30602">MSAERSGGVRGRITFEAARLMVEEGVDQYFTAKRIAAKRVLGRVEGRRTRYRPADLPSNGEIRDAVLVLSEHAEGSLRTRRLFALRIVALEAMRALAAFSPRLIGSVSTGHVRRGSDIDLHVFPASEEMLERHLRELGWTQERELVSIHKGGEFRDYVHYHVADVAPIELTVYEPRELRSRPRSSTDGKPIVRLSVGAVESLCEREHPEAYQRYLATGAVEGMELLHSAEEAPRPGPFDGLLDEEDDAPALPEPGEEDDPEQLYDPLPGFESIG</sequence>
<dbReference type="AlphaFoldDB" id="A0A0K1E8J8"/>
<organism evidence="2 3">
    <name type="scientific">Chondromyces crocatus</name>
    <dbReference type="NCBI Taxonomy" id="52"/>
    <lineage>
        <taxon>Bacteria</taxon>
        <taxon>Pseudomonadati</taxon>
        <taxon>Myxococcota</taxon>
        <taxon>Polyangia</taxon>
        <taxon>Polyangiales</taxon>
        <taxon>Polyangiaceae</taxon>
        <taxon>Chondromyces</taxon>
    </lineage>
</organism>
<feature type="compositionally biased region" description="Acidic residues" evidence="1">
    <location>
        <begin position="241"/>
        <end position="262"/>
    </location>
</feature>
<keyword evidence="3" id="KW-1185">Reference proteome</keyword>
<evidence type="ECO:0000313" key="3">
    <source>
        <dbReference type="Proteomes" id="UP000067626"/>
    </source>
</evidence>
<evidence type="ECO:0000313" key="2">
    <source>
        <dbReference type="EMBL" id="AKT37012.1"/>
    </source>
</evidence>
<name>A0A0K1E8J8_CHOCO</name>
<dbReference type="EMBL" id="CP012159">
    <property type="protein sequence ID" value="AKT37012.1"/>
    <property type="molecule type" value="Genomic_DNA"/>
</dbReference>
<dbReference type="OrthoDB" id="9157371at2"/>
<dbReference type="RefSeq" id="WP_050429439.1">
    <property type="nucleotide sequence ID" value="NZ_CP012159.1"/>
</dbReference>
<dbReference type="KEGG" id="ccro:CMC5_011380"/>
<dbReference type="Proteomes" id="UP000067626">
    <property type="component" value="Chromosome"/>
</dbReference>